<sequence>MIRPTAYLEKITDDFGVWQHTKKGKILRSEGYALDDSARALIVFLLYNKKKFAQICLQYLENSLVGNNLVGFFNQERKSVAFPASYDAFALALWALGFAVEKNFEVKRCTQLLSSLDPNYTSQDVHIRPRAYSLAAYSHLGDKKLAEISLKYLVDNYASRSNKWFEDYLFYANAAIPYSILLYLLKFNISHKKYDTILLESINTLEREMRIGKIPAPIGNRKRHEISGNANNHFGQQPIDAAFMVLMLTLAFKYFKNSEYLREAKDWMDWFYGNNICHTSLVTPENACADGIDENCISQNFGAESTIMYLWARHEYETITKIS</sequence>
<dbReference type="EMBL" id="LBWK01000002">
    <property type="protein sequence ID" value="KKR05834.1"/>
    <property type="molecule type" value="Genomic_DNA"/>
</dbReference>
<dbReference type="AlphaFoldDB" id="A0A0G0MP39"/>
<comment type="caution">
    <text evidence="1">The sequence shown here is derived from an EMBL/GenBank/DDBJ whole genome shotgun (WGS) entry which is preliminary data.</text>
</comment>
<proteinExistence type="predicted"/>
<dbReference type="Proteomes" id="UP000034799">
    <property type="component" value="Unassembled WGS sequence"/>
</dbReference>
<dbReference type="STRING" id="1619100.UT34_C0002G0341"/>
<organism evidence="1 2">
    <name type="scientific">candidate division WS6 bacterium GW2011_GWF2_39_15</name>
    <dbReference type="NCBI Taxonomy" id="1619100"/>
    <lineage>
        <taxon>Bacteria</taxon>
        <taxon>Candidatus Dojkabacteria</taxon>
    </lineage>
</organism>
<evidence type="ECO:0000313" key="1">
    <source>
        <dbReference type="EMBL" id="KKR05834.1"/>
    </source>
</evidence>
<protein>
    <submittedName>
        <fullName evidence="1">Glycosyl transferase</fullName>
    </submittedName>
</protein>
<reference evidence="1 2" key="1">
    <citation type="journal article" date="2015" name="Nature">
        <title>rRNA introns, odd ribosomes, and small enigmatic genomes across a large radiation of phyla.</title>
        <authorList>
            <person name="Brown C.T."/>
            <person name="Hug L.A."/>
            <person name="Thomas B.C."/>
            <person name="Sharon I."/>
            <person name="Castelle C.J."/>
            <person name="Singh A."/>
            <person name="Wilkins M.J."/>
            <person name="Williams K.H."/>
            <person name="Banfield J.F."/>
        </authorList>
    </citation>
    <scope>NUCLEOTIDE SEQUENCE [LARGE SCALE GENOMIC DNA]</scope>
</reference>
<dbReference type="GO" id="GO:0016740">
    <property type="term" value="F:transferase activity"/>
    <property type="evidence" value="ECO:0007669"/>
    <property type="project" value="UniProtKB-KW"/>
</dbReference>
<evidence type="ECO:0000313" key="2">
    <source>
        <dbReference type="Proteomes" id="UP000034799"/>
    </source>
</evidence>
<dbReference type="InterPro" id="IPR008928">
    <property type="entry name" value="6-hairpin_glycosidase_sf"/>
</dbReference>
<gene>
    <name evidence="1" type="ORF">UT34_C0002G0341</name>
</gene>
<accession>A0A0G0MP39</accession>
<keyword evidence="1" id="KW-0808">Transferase</keyword>
<dbReference type="SUPFAM" id="SSF48208">
    <property type="entry name" value="Six-hairpin glycosidases"/>
    <property type="match status" value="1"/>
</dbReference>
<name>A0A0G0MP39_9BACT</name>
<dbReference type="GO" id="GO:0005975">
    <property type="term" value="P:carbohydrate metabolic process"/>
    <property type="evidence" value="ECO:0007669"/>
    <property type="project" value="InterPro"/>
</dbReference>